<evidence type="ECO:0008006" key="4">
    <source>
        <dbReference type="Google" id="ProtNLM"/>
    </source>
</evidence>
<name>A0A670XTJ0_PSETE</name>
<keyword evidence="1" id="KW-0472">Membrane</keyword>
<dbReference type="GeneTree" id="ENSGT01000000219353"/>
<accession>A0A670XTJ0</accession>
<reference evidence="2" key="2">
    <citation type="submission" date="2025-09" db="UniProtKB">
        <authorList>
            <consortium name="Ensembl"/>
        </authorList>
    </citation>
    <scope>IDENTIFICATION</scope>
</reference>
<organism evidence="2 3">
    <name type="scientific">Pseudonaja textilis</name>
    <name type="common">Eastern brown snake</name>
    <dbReference type="NCBI Taxonomy" id="8673"/>
    <lineage>
        <taxon>Eukaryota</taxon>
        <taxon>Metazoa</taxon>
        <taxon>Chordata</taxon>
        <taxon>Craniata</taxon>
        <taxon>Vertebrata</taxon>
        <taxon>Euteleostomi</taxon>
        <taxon>Lepidosauria</taxon>
        <taxon>Squamata</taxon>
        <taxon>Bifurcata</taxon>
        <taxon>Unidentata</taxon>
        <taxon>Episquamata</taxon>
        <taxon>Toxicofera</taxon>
        <taxon>Serpentes</taxon>
        <taxon>Colubroidea</taxon>
        <taxon>Elapidae</taxon>
        <taxon>Hydrophiinae</taxon>
        <taxon>Pseudonaja</taxon>
    </lineage>
</organism>
<dbReference type="InterPro" id="IPR037764">
    <property type="entry name" value="CEBPZOS"/>
</dbReference>
<dbReference type="PANTHER" id="PTHR38001:SF1">
    <property type="entry name" value="PROTEIN CEBPZOS"/>
    <property type="match status" value="1"/>
</dbReference>
<dbReference type="Ensembl" id="ENSPTXT00000000333.1">
    <property type="protein sequence ID" value="ENSPTXP00000000322.1"/>
    <property type="gene ID" value="ENSPTXG00000000294.1"/>
</dbReference>
<protein>
    <recommendedName>
        <fullName evidence="4">CEBPZ opposite strand</fullName>
    </recommendedName>
</protein>
<sequence length="73" mass="8569">MCAPARCSHDLFFKRILILEIIGVLGAYTLYYKMNSSEGKNPIQLLFYYKSNEWAGIYGLKEMDEEKWLTKKP</sequence>
<feature type="transmembrane region" description="Helical" evidence="1">
    <location>
        <begin position="12"/>
        <end position="31"/>
    </location>
</feature>
<keyword evidence="1" id="KW-1133">Transmembrane helix</keyword>
<reference evidence="2" key="1">
    <citation type="submission" date="2025-08" db="UniProtKB">
        <authorList>
            <consortium name="Ensembl"/>
        </authorList>
    </citation>
    <scope>IDENTIFICATION</scope>
</reference>
<evidence type="ECO:0000313" key="3">
    <source>
        <dbReference type="Proteomes" id="UP000472273"/>
    </source>
</evidence>
<dbReference type="OMA" id="HMMNNSR"/>
<keyword evidence="3" id="KW-1185">Reference proteome</keyword>
<keyword evidence="1" id="KW-0812">Transmembrane</keyword>
<evidence type="ECO:0000313" key="2">
    <source>
        <dbReference type="Ensembl" id="ENSPTXP00000000322.1"/>
    </source>
</evidence>
<dbReference type="Proteomes" id="UP000472273">
    <property type="component" value="Unplaced"/>
</dbReference>
<proteinExistence type="predicted"/>
<dbReference type="PANTHER" id="PTHR38001">
    <property type="entry name" value="PROTEIN CEBPZOS"/>
    <property type="match status" value="1"/>
</dbReference>
<dbReference type="AlphaFoldDB" id="A0A670XTJ0"/>
<evidence type="ECO:0000256" key="1">
    <source>
        <dbReference type="SAM" id="Phobius"/>
    </source>
</evidence>